<evidence type="ECO:0000256" key="5">
    <source>
        <dbReference type="ARBA" id="ARBA00023136"/>
    </source>
</evidence>
<dbReference type="PROSITE" id="PS50125">
    <property type="entry name" value="GUANYLATE_CYCLASE_2"/>
    <property type="match status" value="1"/>
</dbReference>
<gene>
    <name evidence="8" type="ORF">FRACYDRAFT_238750</name>
</gene>
<organism evidence="8 9">
    <name type="scientific">Fragilariopsis cylindrus CCMP1102</name>
    <dbReference type="NCBI Taxonomy" id="635003"/>
    <lineage>
        <taxon>Eukaryota</taxon>
        <taxon>Sar</taxon>
        <taxon>Stramenopiles</taxon>
        <taxon>Ochrophyta</taxon>
        <taxon>Bacillariophyta</taxon>
        <taxon>Bacillariophyceae</taxon>
        <taxon>Bacillariophycidae</taxon>
        <taxon>Bacillariales</taxon>
        <taxon>Bacillariaceae</taxon>
        <taxon>Fragilariopsis</taxon>
    </lineage>
</organism>
<keyword evidence="6" id="KW-0456">Lyase</keyword>
<evidence type="ECO:0000256" key="4">
    <source>
        <dbReference type="ARBA" id="ARBA00022989"/>
    </source>
</evidence>
<dbReference type="Pfam" id="PF00211">
    <property type="entry name" value="Guanylate_cyc"/>
    <property type="match status" value="1"/>
</dbReference>
<evidence type="ECO:0000256" key="2">
    <source>
        <dbReference type="ARBA" id="ARBA00022692"/>
    </source>
</evidence>
<dbReference type="GO" id="GO:0004016">
    <property type="term" value="F:adenylate cyclase activity"/>
    <property type="evidence" value="ECO:0007669"/>
    <property type="project" value="TreeGrafter"/>
</dbReference>
<keyword evidence="9" id="KW-1185">Reference proteome</keyword>
<protein>
    <recommendedName>
        <fullName evidence="7">Guanylate cyclase domain-containing protein</fullName>
    </recommendedName>
</protein>
<proteinExistence type="predicted"/>
<comment type="subcellular location">
    <subcellularLocation>
        <location evidence="1">Membrane</location>
    </subcellularLocation>
</comment>
<dbReference type="GO" id="GO:0000166">
    <property type="term" value="F:nucleotide binding"/>
    <property type="evidence" value="ECO:0007669"/>
    <property type="project" value="UniProtKB-KW"/>
</dbReference>
<dbReference type="InterPro" id="IPR050401">
    <property type="entry name" value="Cyclic_nucleotide_synthase"/>
</dbReference>
<dbReference type="EMBL" id="KV784358">
    <property type="protein sequence ID" value="OEU16162.1"/>
    <property type="molecule type" value="Genomic_DNA"/>
</dbReference>
<dbReference type="AlphaFoldDB" id="A0A1E7FD98"/>
<dbReference type="GO" id="GO:0005886">
    <property type="term" value="C:plasma membrane"/>
    <property type="evidence" value="ECO:0007669"/>
    <property type="project" value="TreeGrafter"/>
</dbReference>
<keyword evidence="5" id="KW-0472">Membrane</keyword>
<evidence type="ECO:0000313" key="8">
    <source>
        <dbReference type="EMBL" id="OEU16162.1"/>
    </source>
</evidence>
<sequence length="130" mass="14443">MFFSDISWVHHNILQAHPCQVSDLLDQLYLNFDALSKTHDAFNIETIRDAYVGVCNLVKPQKSNHAKQVAESAIDTLAAVASTSHPTRGFHIGDWAAEVLKHQVPEMQLAAQGSVHIKGKGTMMTFFIKD</sequence>
<dbReference type="GO" id="GO:0001653">
    <property type="term" value="F:peptide receptor activity"/>
    <property type="evidence" value="ECO:0007669"/>
    <property type="project" value="TreeGrafter"/>
</dbReference>
<dbReference type="OrthoDB" id="60033at2759"/>
<reference evidence="8 9" key="1">
    <citation type="submission" date="2016-09" db="EMBL/GenBank/DDBJ databases">
        <title>Extensive genetic diversity and differential bi-allelic expression allows diatom success in the polar Southern Ocean.</title>
        <authorList>
            <consortium name="DOE Joint Genome Institute"/>
            <person name="Mock T."/>
            <person name="Otillar R.P."/>
            <person name="Strauss J."/>
            <person name="Dupont C."/>
            <person name="Frickenhaus S."/>
            <person name="Maumus F."/>
            <person name="Mcmullan M."/>
            <person name="Sanges R."/>
            <person name="Schmutz J."/>
            <person name="Toseland A."/>
            <person name="Valas R."/>
            <person name="Veluchamy A."/>
            <person name="Ward B.J."/>
            <person name="Allen A."/>
            <person name="Barry K."/>
            <person name="Falciatore A."/>
            <person name="Ferrante M."/>
            <person name="Fortunato A.E."/>
            <person name="Gloeckner G."/>
            <person name="Gruber A."/>
            <person name="Hipkin R."/>
            <person name="Janech M."/>
            <person name="Kroth P."/>
            <person name="Leese F."/>
            <person name="Lindquist E."/>
            <person name="Lyon B.R."/>
            <person name="Martin J."/>
            <person name="Mayer C."/>
            <person name="Parker M."/>
            <person name="Quesneville H."/>
            <person name="Raymond J."/>
            <person name="Uhlig C."/>
            <person name="Valentin K.U."/>
            <person name="Worden A.Z."/>
            <person name="Armbrust E.V."/>
            <person name="Bowler C."/>
            <person name="Green B."/>
            <person name="Moulton V."/>
            <person name="Van Oosterhout C."/>
            <person name="Grigoriev I."/>
        </authorList>
    </citation>
    <scope>NUCLEOTIDE SEQUENCE [LARGE SCALE GENOMIC DNA]</scope>
    <source>
        <strain evidence="8 9">CCMP1102</strain>
    </source>
</reference>
<feature type="domain" description="Guanylate cyclase" evidence="7">
    <location>
        <begin position="1"/>
        <end position="109"/>
    </location>
</feature>
<dbReference type="InterPro" id="IPR001054">
    <property type="entry name" value="A/G_cyclase"/>
</dbReference>
<name>A0A1E7FD98_9STRA</name>
<dbReference type="GO" id="GO:0007168">
    <property type="term" value="P:receptor guanylyl cyclase signaling pathway"/>
    <property type="evidence" value="ECO:0007669"/>
    <property type="project" value="TreeGrafter"/>
</dbReference>
<evidence type="ECO:0000259" key="7">
    <source>
        <dbReference type="PROSITE" id="PS50125"/>
    </source>
</evidence>
<keyword evidence="3" id="KW-0547">Nucleotide-binding</keyword>
<dbReference type="PANTHER" id="PTHR11920">
    <property type="entry name" value="GUANYLYL CYCLASE"/>
    <property type="match status" value="1"/>
</dbReference>
<evidence type="ECO:0000256" key="1">
    <source>
        <dbReference type="ARBA" id="ARBA00004370"/>
    </source>
</evidence>
<dbReference type="KEGG" id="fcy:FRACYDRAFT_238750"/>
<dbReference type="GO" id="GO:0004383">
    <property type="term" value="F:guanylate cyclase activity"/>
    <property type="evidence" value="ECO:0007669"/>
    <property type="project" value="TreeGrafter"/>
</dbReference>
<dbReference type="PANTHER" id="PTHR11920:SF335">
    <property type="entry name" value="GUANYLATE CYCLASE"/>
    <property type="match status" value="1"/>
</dbReference>
<dbReference type="InParanoid" id="A0A1E7FD98"/>
<dbReference type="Proteomes" id="UP000095751">
    <property type="component" value="Unassembled WGS sequence"/>
</dbReference>
<dbReference type="InterPro" id="IPR029787">
    <property type="entry name" value="Nucleotide_cyclase"/>
</dbReference>
<keyword evidence="2" id="KW-0812">Transmembrane</keyword>
<dbReference type="Gene3D" id="3.30.70.1230">
    <property type="entry name" value="Nucleotide cyclase"/>
    <property type="match status" value="1"/>
</dbReference>
<evidence type="ECO:0000256" key="3">
    <source>
        <dbReference type="ARBA" id="ARBA00022741"/>
    </source>
</evidence>
<keyword evidence="4" id="KW-1133">Transmembrane helix</keyword>
<dbReference type="SUPFAM" id="SSF55073">
    <property type="entry name" value="Nucleotide cyclase"/>
    <property type="match status" value="1"/>
</dbReference>
<evidence type="ECO:0000313" key="9">
    <source>
        <dbReference type="Proteomes" id="UP000095751"/>
    </source>
</evidence>
<accession>A0A1E7FD98</accession>
<dbReference type="GO" id="GO:0035556">
    <property type="term" value="P:intracellular signal transduction"/>
    <property type="evidence" value="ECO:0007669"/>
    <property type="project" value="InterPro"/>
</dbReference>
<evidence type="ECO:0000256" key="6">
    <source>
        <dbReference type="ARBA" id="ARBA00023239"/>
    </source>
</evidence>